<evidence type="ECO:0000313" key="3">
    <source>
        <dbReference type="EMBL" id="MDT0443675.1"/>
    </source>
</evidence>
<organism evidence="3 4">
    <name type="scientific">Streptomyces johnsoniae</name>
    <dbReference type="NCBI Taxonomy" id="3075532"/>
    <lineage>
        <taxon>Bacteria</taxon>
        <taxon>Bacillati</taxon>
        <taxon>Actinomycetota</taxon>
        <taxon>Actinomycetes</taxon>
        <taxon>Kitasatosporales</taxon>
        <taxon>Streptomycetaceae</taxon>
        <taxon>Streptomyces</taxon>
    </lineage>
</organism>
<gene>
    <name evidence="3" type="ORF">RM779_13890</name>
</gene>
<dbReference type="EMBL" id="JAVREV010000006">
    <property type="protein sequence ID" value="MDT0443675.1"/>
    <property type="molecule type" value="Genomic_DNA"/>
</dbReference>
<feature type="chain" id="PRO_5045331685" evidence="1">
    <location>
        <begin position="26"/>
        <end position="294"/>
    </location>
</feature>
<proteinExistence type="predicted"/>
<keyword evidence="1" id="KW-0732">Signal</keyword>
<name>A0ABU2S6D3_9ACTN</name>
<dbReference type="Proteomes" id="UP001183615">
    <property type="component" value="Unassembled WGS sequence"/>
</dbReference>
<comment type="caution">
    <text evidence="3">The sequence shown here is derived from an EMBL/GenBank/DDBJ whole genome shotgun (WGS) entry which is preliminary data.</text>
</comment>
<dbReference type="Gene3D" id="3.40.190.10">
    <property type="entry name" value="Periplasmic binding protein-like II"/>
    <property type="match status" value="1"/>
</dbReference>
<evidence type="ECO:0000259" key="2">
    <source>
        <dbReference type="Pfam" id="PF04069"/>
    </source>
</evidence>
<dbReference type="InterPro" id="IPR007210">
    <property type="entry name" value="ABC_Gly_betaine_transp_sub-bd"/>
</dbReference>
<dbReference type="Gene3D" id="3.40.190.100">
    <property type="entry name" value="Glycine betaine-binding periplasmic protein, domain 2"/>
    <property type="match status" value="1"/>
</dbReference>
<sequence length="294" mass="31822">MPIRHPLLAGAGALSLVAMSACSLADGVTETEERPPVLIAMPAWPGGQANAAVAAHVLENELGVPVERVESGQADAWDALGSGAIQAILEDWGAVPDKAELYVEHKKYVVDAGALGITGHVGWYVPRAFAEAHPEALDWHRLGEFTDQLGGRILQGDPQFATREETIIEDLGLDLRTAAAGSEDALVAEIYRAERGGTPLLTYFWQPHWLAEEVELVEVDLPGYYPHIELRKYLNAEFAAEGGEAAEFLQRFSWTERDQNEVAGLIANEGMTPAAAAERWVTEHPDAVAAWLGE</sequence>
<evidence type="ECO:0000313" key="4">
    <source>
        <dbReference type="Proteomes" id="UP001183615"/>
    </source>
</evidence>
<feature type="signal peptide" evidence="1">
    <location>
        <begin position="1"/>
        <end position="25"/>
    </location>
</feature>
<reference evidence="4" key="1">
    <citation type="submission" date="2023-07" db="EMBL/GenBank/DDBJ databases">
        <title>30 novel species of actinomycetes from the DSMZ collection.</title>
        <authorList>
            <person name="Nouioui I."/>
        </authorList>
    </citation>
    <scope>NUCLEOTIDE SEQUENCE [LARGE SCALE GENOMIC DNA]</scope>
    <source>
        <strain evidence="4">DSM 41886</strain>
    </source>
</reference>
<dbReference type="RefSeq" id="WP_311617984.1">
    <property type="nucleotide sequence ID" value="NZ_JAVREV010000006.1"/>
</dbReference>
<feature type="domain" description="ABC-type glycine betaine transport system substrate-binding" evidence="2">
    <location>
        <begin position="36"/>
        <end position="282"/>
    </location>
</feature>
<protein>
    <submittedName>
        <fullName evidence="3">Glycine betaine ABC transporter substrate-binding protein</fullName>
    </submittedName>
</protein>
<dbReference type="Pfam" id="PF04069">
    <property type="entry name" value="OpuAC"/>
    <property type="match status" value="1"/>
</dbReference>
<keyword evidence="4" id="KW-1185">Reference proteome</keyword>
<evidence type="ECO:0000256" key="1">
    <source>
        <dbReference type="SAM" id="SignalP"/>
    </source>
</evidence>
<dbReference type="PROSITE" id="PS51257">
    <property type="entry name" value="PROKAR_LIPOPROTEIN"/>
    <property type="match status" value="1"/>
</dbReference>
<dbReference type="SUPFAM" id="SSF53850">
    <property type="entry name" value="Periplasmic binding protein-like II"/>
    <property type="match status" value="1"/>
</dbReference>
<accession>A0ABU2S6D3</accession>